<dbReference type="Proteomes" id="UP001303046">
    <property type="component" value="Unassembled WGS sequence"/>
</dbReference>
<protein>
    <submittedName>
        <fullName evidence="1">Uncharacterized protein</fullName>
    </submittedName>
</protein>
<proteinExistence type="predicted"/>
<reference evidence="1 2" key="1">
    <citation type="submission" date="2023-08" db="EMBL/GenBank/DDBJ databases">
        <title>A Necator americanus chromosomal reference genome.</title>
        <authorList>
            <person name="Ilik V."/>
            <person name="Petrzelkova K.J."/>
            <person name="Pardy F."/>
            <person name="Fuh T."/>
            <person name="Niatou-Singa F.S."/>
            <person name="Gouil Q."/>
            <person name="Baker L."/>
            <person name="Ritchie M.E."/>
            <person name="Jex A.R."/>
            <person name="Gazzola D."/>
            <person name="Li H."/>
            <person name="Toshio Fujiwara R."/>
            <person name="Zhan B."/>
            <person name="Aroian R.V."/>
            <person name="Pafco B."/>
            <person name="Schwarz E.M."/>
        </authorList>
    </citation>
    <scope>NUCLEOTIDE SEQUENCE [LARGE SCALE GENOMIC DNA]</scope>
    <source>
        <strain evidence="1 2">Aroian</strain>
        <tissue evidence="1">Whole animal</tissue>
    </source>
</reference>
<evidence type="ECO:0000313" key="2">
    <source>
        <dbReference type="Proteomes" id="UP001303046"/>
    </source>
</evidence>
<keyword evidence="2" id="KW-1185">Reference proteome</keyword>
<sequence length="94" mass="10830">MIFKRIDGGDNVLREYERNHALFLLEIQKKRCVNTLDAPVSLTMQLITDYKTKIFPASGKTGSVETLSRIKIDDNLDRLPKKDVHYANFQCQDS</sequence>
<dbReference type="EMBL" id="JAVFWL010000003">
    <property type="protein sequence ID" value="KAK6745865.1"/>
    <property type="molecule type" value="Genomic_DNA"/>
</dbReference>
<organism evidence="1 2">
    <name type="scientific">Necator americanus</name>
    <name type="common">Human hookworm</name>
    <dbReference type="NCBI Taxonomy" id="51031"/>
    <lineage>
        <taxon>Eukaryota</taxon>
        <taxon>Metazoa</taxon>
        <taxon>Ecdysozoa</taxon>
        <taxon>Nematoda</taxon>
        <taxon>Chromadorea</taxon>
        <taxon>Rhabditida</taxon>
        <taxon>Rhabditina</taxon>
        <taxon>Rhabditomorpha</taxon>
        <taxon>Strongyloidea</taxon>
        <taxon>Ancylostomatidae</taxon>
        <taxon>Bunostominae</taxon>
        <taxon>Necator</taxon>
    </lineage>
</organism>
<name>A0ABR1D5S2_NECAM</name>
<gene>
    <name evidence="1" type="primary">Necator_chrIII.g12919</name>
    <name evidence="1" type="ORF">RB195_012152</name>
</gene>
<comment type="caution">
    <text evidence="1">The sequence shown here is derived from an EMBL/GenBank/DDBJ whole genome shotgun (WGS) entry which is preliminary data.</text>
</comment>
<accession>A0ABR1D5S2</accession>
<evidence type="ECO:0000313" key="1">
    <source>
        <dbReference type="EMBL" id="KAK6745865.1"/>
    </source>
</evidence>